<evidence type="ECO:0000313" key="3">
    <source>
        <dbReference type="Proteomes" id="UP000608850"/>
    </source>
</evidence>
<organism evidence="2 3">
    <name type="scientific">Halarchaeum nitratireducens</name>
    <dbReference type="NCBI Taxonomy" id="489913"/>
    <lineage>
        <taxon>Archaea</taxon>
        <taxon>Methanobacteriati</taxon>
        <taxon>Methanobacteriota</taxon>
        <taxon>Stenosarchaea group</taxon>
        <taxon>Halobacteria</taxon>
        <taxon>Halobacteriales</taxon>
        <taxon>Halobacteriaceae</taxon>
    </lineage>
</organism>
<accession>A0A830G968</accession>
<dbReference type="OrthoDB" id="43646at2157"/>
<evidence type="ECO:0000313" key="2">
    <source>
        <dbReference type="EMBL" id="GGN10139.1"/>
    </source>
</evidence>
<dbReference type="SUPFAM" id="SSF55681">
    <property type="entry name" value="Class II aaRS and biotin synthetases"/>
    <property type="match status" value="1"/>
</dbReference>
<evidence type="ECO:0000259" key="1">
    <source>
        <dbReference type="PROSITE" id="PS51733"/>
    </source>
</evidence>
<name>A0A830G968_9EURY</name>
<sequence length="274" mass="29155">MSDGSDGGDGDGDGPQWRVIGEERRSGPLTMALEEVAAETAVEGGPATVRVYRWPDTLSLGVAQDAASVDWASCRRAGIDVTRRQTGGGGIYHDAVGDISYSVVAPSDAVASDLLESYRDICGPIFDALSDLGVDADFVGESRDAIYDPACYLRGLNPAHDVVGPDGRKLSGNAQYRPLDAVVQHGSISFTRRAERHCDCFDAALDPDAFRERVGAIDDYADVTRGDAVDALLSSLASWADADEGSWTAAELDRARALADAKYGAESWVRHREG</sequence>
<dbReference type="AlphaFoldDB" id="A0A830G968"/>
<keyword evidence="2" id="KW-0449">Lipoprotein</keyword>
<gene>
    <name evidence="2" type="ORF">GCM10009021_07410</name>
</gene>
<dbReference type="InterPro" id="IPR050664">
    <property type="entry name" value="Octanoyltrans_LipM/LipL"/>
</dbReference>
<keyword evidence="3" id="KW-1185">Reference proteome</keyword>
<dbReference type="Pfam" id="PF21948">
    <property type="entry name" value="LplA-B_cat"/>
    <property type="match status" value="1"/>
</dbReference>
<dbReference type="Proteomes" id="UP000608850">
    <property type="component" value="Unassembled WGS sequence"/>
</dbReference>
<reference evidence="2 3" key="1">
    <citation type="journal article" date="2019" name="Int. J. Syst. Evol. Microbiol.">
        <title>The Global Catalogue of Microorganisms (GCM) 10K type strain sequencing project: providing services to taxonomists for standard genome sequencing and annotation.</title>
        <authorList>
            <consortium name="The Broad Institute Genomics Platform"/>
            <consortium name="The Broad Institute Genome Sequencing Center for Infectious Disease"/>
            <person name="Wu L."/>
            <person name="Ma J."/>
        </authorList>
    </citation>
    <scope>NUCLEOTIDE SEQUENCE [LARGE SCALE GENOMIC DNA]</scope>
    <source>
        <strain evidence="2 3">JCM 16331</strain>
    </source>
</reference>
<dbReference type="PANTHER" id="PTHR43679:SF2">
    <property type="entry name" value="OCTANOYL-[GCVH]:PROTEIN N-OCTANOYLTRANSFERASE"/>
    <property type="match status" value="1"/>
</dbReference>
<dbReference type="PANTHER" id="PTHR43679">
    <property type="entry name" value="OCTANOYLTRANSFERASE LIPM-RELATED"/>
    <property type="match status" value="1"/>
</dbReference>
<proteinExistence type="predicted"/>
<dbReference type="InterPro" id="IPR004143">
    <property type="entry name" value="BPL_LPL_catalytic"/>
</dbReference>
<dbReference type="Gene3D" id="3.30.930.10">
    <property type="entry name" value="Bira Bifunctional Protein, Domain 2"/>
    <property type="match status" value="1"/>
</dbReference>
<dbReference type="PROSITE" id="PS51733">
    <property type="entry name" value="BPL_LPL_CATALYTIC"/>
    <property type="match status" value="1"/>
</dbReference>
<comment type="caution">
    <text evidence="2">The sequence shown here is derived from an EMBL/GenBank/DDBJ whole genome shotgun (WGS) entry which is preliminary data.</text>
</comment>
<protein>
    <submittedName>
        <fullName evidence="2">Lipoprotein lipase</fullName>
    </submittedName>
</protein>
<feature type="domain" description="BPL/LPL catalytic" evidence="1">
    <location>
        <begin position="43"/>
        <end position="244"/>
    </location>
</feature>
<dbReference type="InterPro" id="IPR045864">
    <property type="entry name" value="aa-tRNA-synth_II/BPL/LPL"/>
</dbReference>
<dbReference type="EMBL" id="BMOQ01000002">
    <property type="protein sequence ID" value="GGN10139.1"/>
    <property type="molecule type" value="Genomic_DNA"/>
</dbReference>
<dbReference type="RefSeq" id="WP_188877181.1">
    <property type="nucleotide sequence ID" value="NZ_BMOQ01000002.1"/>
</dbReference>